<sequence>MSESQGDLFNSTKKKGSLNLVLAFGELGYFDNIKAQHSVKSVLMSSTSVLMGSPLAKLLSAGVCDRLDNKVLFAFFRKEIGDVTMLIEAGHQAYFQSSRQFCVCWVGNFALFL</sequence>
<dbReference type="EMBL" id="BMAV01001882">
    <property type="protein sequence ID" value="GFY40384.1"/>
    <property type="molecule type" value="Genomic_DNA"/>
</dbReference>
<keyword evidence="2" id="KW-1185">Reference proteome</keyword>
<name>A0A8X7BSD6_9ARAC</name>
<dbReference type="AlphaFoldDB" id="A0A8X7BSD6"/>
<organism evidence="1 2">
    <name type="scientific">Trichonephila inaurata madagascariensis</name>
    <dbReference type="NCBI Taxonomy" id="2747483"/>
    <lineage>
        <taxon>Eukaryota</taxon>
        <taxon>Metazoa</taxon>
        <taxon>Ecdysozoa</taxon>
        <taxon>Arthropoda</taxon>
        <taxon>Chelicerata</taxon>
        <taxon>Arachnida</taxon>
        <taxon>Araneae</taxon>
        <taxon>Araneomorphae</taxon>
        <taxon>Entelegynae</taxon>
        <taxon>Araneoidea</taxon>
        <taxon>Nephilidae</taxon>
        <taxon>Trichonephila</taxon>
        <taxon>Trichonephila inaurata</taxon>
    </lineage>
</organism>
<accession>A0A8X7BSD6</accession>
<evidence type="ECO:0000313" key="1">
    <source>
        <dbReference type="EMBL" id="GFY40384.1"/>
    </source>
</evidence>
<reference evidence="1" key="1">
    <citation type="submission" date="2020-08" db="EMBL/GenBank/DDBJ databases">
        <title>Multicomponent nature underlies the extraordinary mechanical properties of spider dragline silk.</title>
        <authorList>
            <person name="Kono N."/>
            <person name="Nakamura H."/>
            <person name="Mori M."/>
            <person name="Yoshida Y."/>
            <person name="Ohtoshi R."/>
            <person name="Malay A.D."/>
            <person name="Moran D.A.P."/>
            <person name="Tomita M."/>
            <person name="Numata K."/>
            <person name="Arakawa K."/>
        </authorList>
    </citation>
    <scope>NUCLEOTIDE SEQUENCE</scope>
</reference>
<comment type="caution">
    <text evidence="1">The sequence shown here is derived from an EMBL/GenBank/DDBJ whole genome shotgun (WGS) entry which is preliminary data.</text>
</comment>
<gene>
    <name evidence="1" type="ORF">TNIN_124761</name>
</gene>
<proteinExistence type="predicted"/>
<protein>
    <submittedName>
        <fullName evidence="1">Uncharacterized protein</fullName>
    </submittedName>
</protein>
<evidence type="ECO:0000313" key="2">
    <source>
        <dbReference type="Proteomes" id="UP000886998"/>
    </source>
</evidence>
<dbReference type="Proteomes" id="UP000886998">
    <property type="component" value="Unassembled WGS sequence"/>
</dbReference>